<gene>
    <name evidence="1" type="ORF">T260_13555</name>
</gene>
<accession>A0A7U9J9D2</accession>
<protein>
    <submittedName>
        <fullName evidence="1">Uncharacterized protein</fullName>
    </submittedName>
</protein>
<evidence type="ECO:0000313" key="1">
    <source>
        <dbReference type="EMBL" id="ESU71417.1"/>
    </source>
</evidence>
<name>A0A7U9J9D2_GEOTM</name>
<keyword evidence="2" id="KW-1185">Reference proteome</keyword>
<proteinExistence type="predicted"/>
<dbReference type="AlphaFoldDB" id="A0A7U9J9D2"/>
<organism evidence="1 2">
    <name type="scientific">Geobacillus thermopakistaniensis (strain MAS1)</name>
    <dbReference type="NCBI Taxonomy" id="1408282"/>
    <lineage>
        <taxon>Bacteria</taxon>
        <taxon>Bacillati</taxon>
        <taxon>Bacillota</taxon>
        <taxon>Bacilli</taxon>
        <taxon>Bacillales</taxon>
        <taxon>Anoxybacillaceae</taxon>
        <taxon>Geobacillus</taxon>
    </lineage>
</organism>
<dbReference type="EMBL" id="AYSF01000067">
    <property type="protein sequence ID" value="ESU71417.1"/>
    <property type="molecule type" value="Genomic_DNA"/>
</dbReference>
<comment type="caution">
    <text evidence="1">The sequence shown here is derived from an EMBL/GenBank/DDBJ whole genome shotgun (WGS) entry which is preliminary data.</text>
</comment>
<reference evidence="1 2" key="1">
    <citation type="journal article" date="2014" name="Genome Announc.">
        <title>Draft Genome Sequence of Geobacillus thermopakistaniensis Strain MAS1.</title>
        <authorList>
            <person name="Siddiqui M.A."/>
            <person name="Rashid N."/>
            <person name="Ayyampalayam S."/>
            <person name="Whitman W.B."/>
        </authorList>
    </citation>
    <scope>NUCLEOTIDE SEQUENCE [LARGE SCALE GENOMIC DNA]</scope>
    <source>
        <strain evidence="1 2">MAS1</strain>
    </source>
</reference>
<dbReference type="Proteomes" id="UP000018339">
    <property type="component" value="Unassembled WGS sequence"/>
</dbReference>
<sequence length="33" mass="3757">MLQVLNRDLNLSVKALQLMLEEQATGGFINKIR</sequence>
<evidence type="ECO:0000313" key="2">
    <source>
        <dbReference type="Proteomes" id="UP000018339"/>
    </source>
</evidence>